<dbReference type="Gene3D" id="3.40.50.1820">
    <property type="entry name" value="alpha/beta hydrolase"/>
    <property type="match status" value="1"/>
</dbReference>
<feature type="domain" description="AB hydrolase-1" evidence="4">
    <location>
        <begin position="149"/>
        <end position="387"/>
    </location>
</feature>
<evidence type="ECO:0000256" key="1">
    <source>
        <dbReference type="ARBA" id="ARBA00010884"/>
    </source>
</evidence>
<dbReference type="OrthoDB" id="247542at2759"/>
<dbReference type="FunFam" id="3.40.50.1820:FF:000071">
    <property type="entry name" value="Embryogenesis-associated protein EMB8"/>
    <property type="match status" value="1"/>
</dbReference>
<reference evidence="5" key="1">
    <citation type="submission" date="2021-08" db="EMBL/GenBank/DDBJ databases">
        <title>WGS assembly of Ceratopteris richardii.</title>
        <authorList>
            <person name="Marchant D.B."/>
            <person name="Chen G."/>
            <person name="Jenkins J."/>
            <person name="Shu S."/>
            <person name="Leebens-Mack J."/>
            <person name="Grimwood J."/>
            <person name="Schmutz J."/>
            <person name="Soltis P."/>
            <person name="Soltis D."/>
            <person name="Chen Z.-H."/>
        </authorList>
    </citation>
    <scope>NUCLEOTIDE SEQUENCE</scope>
    <source>
        <strain evidence="5">Whitten #5841</strain>
        <tissue evidence="5">Leaf</tissue>
    </source>
</reference>
<dbReference type="Proteomes" id="UP000825935">
    <property type="component" value="Chromosome 32"/>
</dbReference>
<evidence type="ECO:0000256" key="3">
    <source>
        <dbReference type="SAM" id="Phobius"/>
    </source>
</evidence>
<dbReference type="Pfam" id="PF00561">
    <property type="entry name" value="Abhydrolase_1"/>
    <property type="match status" value="1"/>
</dbReference>
<dbReference type="GO" id="GO:0047372">
    <property type="term" value="F:monoacylglycerol lipase activity"/>
    <property type="evidence" value="ECO:0007669"/>
    <property type="project" value="TreeGrafter"/>
</dbReference>
<feature type="transmembrane region" description="Helical" evidence="3">
    <location>
        <begin position="632"/>
        <end position="653"/>
    </location>
</feature>
<keyword evidence="6" id="KW-1185">Reference proteome</keyword>
<keyword evidence="3" id="KW-1133">Transmembrane helix</keyword>
<name>A0A8T2QW24_CERRI</name>
<dbReference type="OMA" id="HATCVVS"/>
<dbReference type="GO" id="GO:0034338">
    <property type="term" value="F:short-chain carboxylesterase activity"/>
    <property type="evidence" value="ECO:0007669"/>
    <property type="project" value="TreeGrafter"/>
</dbReference>
<comment type="similarity">
    <text evidence="1">Belongs to the AB hydrolase superfamily. AB hydrolase 4 family.</text>
</comment>
<dbReference type="InterPro" id="IPR000073">
    <property type="entry name" value="AB_hydrolase_1"/>
</dbReference>
<dbReference type="SUPFAM" id="SSF53474">
    <property type="entry name" value="alpha/beta-Hydrolases"/>
    <property type="match status" value="1"/>
</dbReference>
<evidence type="ECO:0000313" key="5">
    <source>
        <dbReference type="EMBL" id="KAH7287718.1"/>
    </source>
</evidence>
<dbReference type="PANTHER" id="PTHR10794:SF63">
    <property type="entry name" value="ALPHA_BETA HYDROLASE 1, ISOFORM A"/>
    <property type="match status" value="1"/>
</dbReference>
<evidence type="ECO:0000313" key="6">
    <source>
        <dbReference type="Proteomes" id="UP000825935"/>
    </source>
</evidence>
<gene>
    <name evidence="5" type="ORF">KP509_32G070600</name>
</gene>
<organism evidence="5 6">
    <name type="scientific">Ceratopteris richardii</name>
    <name type="common">Triangle waterfern</name>
    <dbReference type="NCBI Taxonomy" id="49495"/>
    <lineage>
        <taxon>Eukaryota</taxon>
        <taxon>Viridiplantae</taxon>
        <taxon>Streptophyta</taxon>
        <taxon>Embryophyta</taxon>
        <taxon>Tracheophyta</taxon>
        <taxon>Polypodiopsida</taxon>
        <taxon>Polypodiidae</taxon>
        <taxon>Polypodiales</taxon>
        <taxon>Pteridineae</taxon>
        <taxon>Pteridaceae</taxon>
        <taxon>Parkerioideae</taxon>
        <taxon>Ceratopteris</taxon>
    </lineage>
</organism>
<dbReference type="PANTHER" id="PTHR10794">
    <property type="entry name" value="ABHYDROLASE DOMAIN-CONTAINING PROTEIN"/>
    <property type="match status" value="1"/>
</dbReference>
<dbReference type="EMBL" id="CM035437">
    <property type="protein sequence ID" value="KAH7287718.1"/>
    <property type="molecule type" value="Genomic_DNA"/>
</dbReference>
<evidence type="ECO:0000259" key="4">
    <source>
        <dbReference type="Pfam" id="PF00561"/>
    </source>
</evidence>
<feature type="compositionally biased region" description="Basic and acidic residues" evidence="2">
    <location>
        <begin position="513"/>
        <end position="530"/>
    </location>
</feature>
<comment type="caution">
    <text evidence="5">The sequence shown here is derived from an EMBL/GenBank/DDBJ whole genome shotgun (WGS) entry which is preliminary data.</text>
</comment>
<accession>A0A8T2QW24</accession>
<feature type="compositionally biased region" description="Polar residues" evidence="2">
    <location>
        <begin position="482"/>
        <end position="502"/>
    </location>
</feature>
<protein>
    <recommendedName>
        <fullName evidence="4">AB hydrolase-1 domain-containing protein</fullName>
    </recommendedName>
</protein>
<evidence type="ECO:0000256" key="2">
    <source>
        <dbReference type="SAM" id="MobiDB-lite"/>
    </source>
</evidence>
<sequence>MGMVGILLKVARELSVSDYVLLICCALVAFIYRALHFHFLEQLRGGLRGQRVQLVYNSASSLASQILPQCRILNGRYMPTLWLCSSHLQTAFLHFFGRPPQFDYHRKLYRTPDGGTIALDWLFPKSGMKHGNAVTSSDHECSKDTRIAVVIPGLTSDSADAYVKHIVYNLAASGWRVVVANHRGLGGVSITSNQFYNAGWTEDLRRIINNLHRSNPKAQIFAVGTSIGANILVKYLGEEREHTPLGGAAAICCPWDLLVCSRFIAREWIQRFYDKILAFGLRSYAAVHQAAFSQMADWDLIRKCSTVREFDHHCTCVVSKYETVDTYYRQNSSAAYVQSISIPLLCISSLDDPVCTKEAIPWDECRVNANVMLAITRHGGHLSFFEGLTAHSIWWVRATTEFFENLSASSVFHVPPQSLIESSGRHFSLENLTDGSPYLNVSENGLIASEAIEKEEASDFPELLTKEDGQTNTAIPDEDPSSRQNFEPISVSTLQERVSSKGSLGLGTPEGAKSYRESSEFTSERTEDSHGSTLKVSLHSFSQLLSLEFTLLQLLEQVRLCKHANHTTAIATEGNMLNKRAPIHSHTRLHAETHKISNNRQDITIAPHSNSKSDVLLAEGTKVIAKQNRRTLWFLAYIAIITTWPLIGSVLFLRGKGRLRSIFLKFAANKVRAQ</sequence>
<feature type="transmembrane region" description="Helical" evidence="3">
    <location>
        <begin position="20"/>
        <end position="40"/>
    </location>
</feature>
<dbReference type="InterPro" id="IPR029058">
    <property type="entry name" value="AB_hydrolase_fold"/>
</dbReference>
<proteinExistence type="inferred from homology"/>
<feature type="region of interest" description="Disordered" evidence="2">
    <location>
        <begin position="463"/>
        <end position="531"/>
    </location>
</feature>
<keyword evidence="3" id="KW-0472">Membrane</keyword>
<dbReference type="AlphaFoldDB" id="A0A8T2QW24"/>
<dbReference type="InterPro" id="IPR050960">
    <property type="entry name" value="AB_hydrolase_4_sf"/>
</dbReference>
<keyword evidence="3" id="KW-0812">Transmembrane</keyword>